<feature type="region of interest" description="Disordered" evidence="1">
    <location>
        <begin position="67"/>
        <end position="91"/>
    </location>
</feature>
<protein>
    <submittedName>
        <fullName evidence="2">Uncharacterized protein</fullName>
    </submittedName>
</protein>
<dbReference type="Gramene" id="LPERR02G03760.1">
    <property type="protein sequence ID" value="LPERR02G03760.1"/>
    <property type="gene ID" value="LPERR02G03760"/>
</dbReference>
<feature type="compositionally biased region" description="Polar residues" evidence="1">
    <location>
        <begin position="80"/>
        <end position="91"/>
    </location>
</feature>
<dbReference type="EnsemblPlants" id="LPERR02G03760.1">
    <property type="protein sequence ID" value="LPERR02G03760.1"/>
    <property type="gene ID" value="LPERR02G03760"/>
</dbReference>
<reference evidence="2 3" key="1">
    <citation type="submission" date="2012-08" db="EMBL/GenBank/DDBJ databases">
        <title>Oryza genome evolution.</title>
        <authorList>
            <person name="Wing R.A."/>
        </authorList>
    </citation>
    <scope>NUCLEOTIDE SEQUENCE</scope>
</reference>
<keyword evidence="3" id="KW-1185">Reference proteome</keyword>
<evidence type="ECO:0000313" key="2">
    <source>
        <dbReference type="EnsemblPlants" id="LPERR02G03760.1"/>
    </source>
</evidence>
<sequence length="91" mass="9843">MAMPPSCDSPARNRRRELISCWMQAMLEVAMENSSTTTNNAPAARPAKGITGLLLHGECVYSVEVGPRLPVRQKDDNGKGNESNSSGTLRL</sequence>
<dbReference type="HOGENOM" id="CLU_2430256_0_0_1"/>
<proteinExistence type="predicted"/>
<evidence type="ECO:0000313" key="3">
    <source>
        <dbReference type="Proteomes" id="UP000032180"/>
    </source>
</evidence>
<evidence type="ECO:0000256" key="1">
    <source>
        <dbReference type="SAM" id="MobiDB-lite"/>
    </source>
</evidence>
<dbReference type="Proteomes" id="UP000032180">
    <property type="component" value="Chromosome 2"/>
</dbReference>
<organism evidence="2 3">
    <name type="scientific">Leersia perrieri</name>
    <dbReference type="NCBI Taxonomy" id="77586"/>
    <lineage>
        <taxon>Eukaryota</taxon>
        <taxon>Viridiplantae</taxon>
        <taxon>Streptophyta</taxon>
        <taxon>Embryophyta</taxon>
        <taxon>Tracheophyta</taxon>
        <taxon>Spermatophyta</taxon>
        <taxon>Magnoliopsida</taxon>
        <taxon>Liliopsida</taxon>
        <taxon>Poales</taxon>
        <taxon>Poaceae</taxon>
        <taxon>BOP clade</taxon>
        <taxon>Oryzoideae</taxon>
        <taxon>Oryzeae</taxon>
        <taxon>Oryzinae</taxon>
        <taxon>Leersia</taxon>
    </lineage>
</organism>
<reference evidence="3" key="2">
    <citation type="submission" date="2013-12" db="EMBL/GenBank/DDBJ databases">
        <authorList>
            <person name="Yu Y."/>
            <person name="Lee S."/>
            <person name="de Baynast K."/>
            <person name="Wissotski M."/>
            <person name="Liu L."/>
            <person name="Talag J."/>
            <person name="Goicoechea J."/>
            <person name="Angelova A."/>
            <person name="Jetty R."/>
            <person name="Kudrna D."/>
            <person name="Golser W."/>
            <person name="Rivera L."/>
            <person name="Zhang J."/>
            <person name="Wing R."/>
        </authorList>
    </citation>
    <scope>NUCLEOTIDE SEQUENCE</scope>
</reference>
<accession>A0A0D9VCD1</accession>
<name>A0A0D9VCD1_9ORYZ</name>
<reference evidence="2" key="3">
    <citation type="submission" date="2015-04" db="UniProtKB">
        <authorList>
            <consortium name="EnsemblPlants"/>
        </authorList>
    </citation>
    <scope>IDENTIFICATION</scope>
</reference>
<dbReference type="AlphaFoldDB" id="A0A0D9VCD1"/>